<dbReference type="InterPro" id="IPR032580">
    <property type="entry name" value="SatD"/>
</dbReference>
<dbReference type="OrthoDB" id="7064118at2"/>
<organism evidence="1 2">
    <name type="scientific">Chitinophaga niabensis</name>
    <dbReference type="NCBI Taxonomy" id="536979"/>
    <lineage>
        <taxon>Bacteria</taxon>
        <taxon>Pseudomonadati</taxon>
        <taxon>Bacteroidota</taxon>
        <taxon>Chitinophagia</taxon>
        <taxon>Chitinophagales</taxon>
        <taxon>Chitinophagaceae</taxon>
        <taxon>Chitinophaga</taxon>
    </lineage>
</organism>
<protein>
    <submittedName>
        <fullName evidence="1">SatD family (SatD)</fullName>
    </submittedName>
</protein>
<dbReference type="InterPro" id="IPR029787">
    <property type="entry name" value="Nucleotide_cyclase"/>
</dbReference>
<sequence length="209" mass="23604">MKKHAAVITGDIIQSSLLKTAQRKRFQQILERVFAAIKEKDGTFRAEQYRGDSFQAVFIQNPELALYSGLLLQAWLRKENFQVRISIGTGDITFTSKNVVTSDGTAFQHSGPYLDELKKKNGLISVVSPHSAVNQEWAIHSQVLSFLMERWSIPQAEAILEQLNGLTQAQTAEKLKIRQPAVNQRLQAAGWQVITMIISRFELQISSMF</sequence>
<evidence type="ECO:0000313" key="2">
    <source>
        <dbReference type="Proteomes" id="UP000185003"/>
    </source>
</evidence>
<accession>A0A1N6KHU8</accession>
<dbReference type="STRING" id="536979.SAMN04488055_5861"/>
<dbReference type="AlphaFoldDB" id="A0A1N6KHU8"/>
<keyword evidence="2" id="KW-1185">Reference proteome</keyword>
<name>A0A1N6KHU8_9BACT</name>
<dbReference type="Gene3D" id="3.30.70.1230">
    <property type="entry name" value="Nucleotide cyclase"/>
    <property type="match status" value="1"/>
</dbReference>
<reference evidence="1 2" key="1">
    <citation type="submission" date="2016-11" db="EMBL/GenBank/DDBJ databases">
        <authorList>
            <person name="Jaros S."/>
            <person name="Januszkiewicz K."/>
            <person name="Wedrychowicz H."/>
        </authorList>
    </citation>
    <scope>NUCLEOTIDE SEQUENCE [LARGE SCALE GENOMIC DNA]</scope>
    <source>
        <strain evidence="1 2">DSM 24787</strain>
    </source>
</reference>
<dbReference type="RefSeq" id="WP_074243050.1">
    <property type="nucleotide sequence ID" value="NZ_FSRA01000002.1"/>
</dbReference>
<dbReference type="EMBL" id="FSRA01000002">
    <property type="protein sequence ID" value="SIO56118.1"/>
    <property type="molecule type" value="Genomic_DNA"/>
</dbReference>
<dbReference type="Proteomes" id="UP000185003">
    <property type="component" value="Unassembled WGS sequence"/>
</dbReference>
<proteinExistence type="predicted"/>
<gene>
    <name evidence="1" type="ORF">SAMN04488055_5861</name>
</gene>
<evidence type="ECO:0000313" key="1">
    <source>
        <dbReference type="EMBL" id="SIO56118.1"/>
    </source>
</evidence>
<dbReference type="Pfam" id="PF16264">
    <property type="entry name" value="SatD"/>
    <property type="match status" value="1"/>
</dbReference>